<sequence>MYIYITKVPRTYLARDNSAKKAPSGQNVIQPPRVRPGLSGLPRGEKSFALTMARIGGHRVCAGFPGLRQATW</sequence>
<dbReference type="EMBL" id="CAADEX010000114">
    <property type="protein sequence ID" value="VFJ62682.1"/>
    <property type="molecule type" value="Genomic_DNA"/>
</dbReference>
<protein>
    <submittedName>
        <fullName evidence="3">Uncharacterized protein</fullName>
    </submittedName>
</protein>
<evidence type="ECO:0000256" key="1">
    <source>
        <dbReference type="SAM" id="MobiDB-lite"/>
    </source>
</evidence>
<reference evidence="3" key="1">
    <citation type="submission" date="2019-02" db="EMBL/GenBank/DDBJ databases">
        <authorList>
            <person name="Gruber-Vodicka R. H."/>
            <person name="Seah K. B. B."/>
        </authorList>
    </citation>
    <scope>NUCLEOTIDE SEQUENCE</scope>
    <source>
        <strain evidence="2">BECK_DK161</strain>
        <strain evidence="3">BECK_DK47</strain>
    </source>
</reference>
<organism evidence="3">
    <name type="scientific">Candidatus Kentrum sp. DK</name>
    <dbReference type="NCBI Taxonomy" id="2126562"/>
    <lineage>
        <taxon>Bacteria</taxon>
        <taxon>Pseudomonadati</taxon>
        <taxon>Pseudomonadota</taxon>
        <taxon>Gammaproteobacteria</taxon>
        <taxon>Candidatus Kentrum</taxon>
    </lineage>
</organism>
<accession>A0A450T815</accession>
<dbReference type="EMBL" id="CAADEY010000001">
    <property type="protein sequence ID" value="VFJ42523.1"/>
    <property type="molecule type" value="Genomic_DNA"/>
</dbReference>
<evidence type="ECO:0000313" key="2">
    <source>
        <dbReference type="EMBL" id="VFJ42523.1"/>
    </source>
</evidence>
<proteinExistence type="predicted"/>
<name>A0A450T815_9GAMM</name>
<dbReference type="AlphaFoldDB" id="A0A450T815"/>
<feature type="region of interest" description="Disordered" evidence="1">
    <location>
        <begin position="17"/>
        <end position="41"/>
    </location>
</feature>
<evidence type="ECO:0000313" key="3">
    <source>
        <dbReference type="EMBL" id="VFJ62682.1"/>
    </source>
</evidence>
<gene>
    <name evidence="3" type="ORF">BECKDK2373B_GA0170837_11146</name>
    <name evidence="2" type="ORF">BECKDK2373C_GA0170839_100159</name>
</gene>